<evidence type="ECO:0000256" key="1">
    <source>
        <dbReference type="SAM" id="Phobius"/>
    </source>
</evidence>
<gene>
    <name evidence="2" type="primary">Dana\GF26632</name>
    <name evidence="2" type="ORF">GF26632</name>
</gene>
<evidence type="ECO:0000313" key="2">
    <source>
        <dbReference type="EMBL" id="KPU74327.1"/>
    </source>
</evidence>
<dbReference type="GeneID" id="26514041"/>
<keyword evidence="1" id="KW-0812">Transmembrane</keyword>
<dbReference type="AlphaFoldDB" id="A0A0P8XHP2"/>
<organism evidence="2 3">
    <name type="scientific">Drosophila ananassae</name>
    <name type="common">Fruit fly</name>
    <dbReference type="NCBI Taxonomy" id="7217"/>
    <lineage>
        <taxon>Eukaryota</taxon>
        <taxon>Metazoa</taxon>
        <taxon>Ecdysozoa</taxon>
        <taxon>Arthropoda</taxon>
        <taxon>Hexapoda</taxon>
        <taxon>Insecta</taxon>
        <taxon>Pterygota</taxon>
        <taxon>Neoptera</taxon>
        <taxon>Endopterygota</taxon>
        <taxon>Diptera</taxon>
        <taxon>Brachycera</taxon>
        <taxon>Muscomorpha</taxon>
        <taxon>Ephydroidea</taxon>
        <taxon>Drosophilidae</taxon>
        <taxon>Drosophila</taxon>
        <taxon>Sophophora</taxon>
    </lineage>
</organism>
<evidence type="ECO:0000313" key="3">
    <source>
        <dbReference type="Proteomes" id="UP000007801"/>
    </source>
</evidence>
<sequence>MCIKNCENIKFGNSNDGDNCKGGKNNVIHTSGAGYEYFQLQLQLQSKLNKQNKKGSKFPNFKILMCCCYFIIIVLMI</sequence>
<reference evidence="2 3" key="1">
    <citation type="journal article" date="2007" name="Nature">
        <title>Evolution of genes and genomes on the Drosophila phylogeny.</title>
        <authorList>
            <consortium name="Drosophila 12 Genomes Consortium"/>
            <person name="Clark A.G."/>
            <person name="Eisen M.B."/>
            <person name="Smith D.R."/>
            <person name="Bergman C.M."/>
            <person name="Oliver B."/>
            <person name="Markow T.A."/>
            <person name="Kaufman T.C."/>
            <person name="Kellis M."/>
            <person name="Gelbart W."/>
            <person name="Iyer V.N."/>
            <person name="Pollard D.A."/>
            <person name="Sackton T.B."/>
            <person name="Larracuente A.M."/>
            <person name="Singh N.D."/>
            <person name="Abad J.P."/>
            <person name="Abt D.N."/>
            <person name="Adryan B."/>
            <person name="Aguade M."/>
            <person name="Akashi H."/>
            <person name="Anderson W.W."/>
            <person name="Aquadro C.F."/>
            <person name="Ardell D.H."/>
            <person name="Arguello R."/>
            <person name="Artieri C.G."/>
            <person name="Barbash D.A."/>
            <person name="Barker D."/>
            <person name="Barsanti P."/>
            <person name="Batterham P."/>
            <person name="Batzoglou S."/>
            <person name="Begun D."/>
            <person name="Bhutkar A."/>
            <person name="Blanco E."/>
            <person name="Bosak S.A."/>
            <person name="Bradley R.K."/>
            <person name="Brand A.D."/>
            <person name="Brent M.R."/>
            <person name="Brooks A.N."/>
            <person name="Brown R.H."/>
            <person name="Butlin R.K."/>
            <person name="Caggese C."/>
            <person name="Calvi B.R."/>
            <person name="Bernardo de Carvalho A."/>
            <person name="Caspi A."/>
            <person name="Castrezana S."/>
            <person name="Celniker S.E."/>
            <person name="Chang J.L."/>
            <person name="Chapple C."/>
            <person name="Chatterji S."/>
            <person name="Chinwalla A."/>
            <person name="Civetta A."/>
            <person name="Clifton S.W."/>
            <person name="Comeron J.M."/>
            <person name="Costello J.C."/>
            <person name="Coyne J.A."/>
            <person name="Daub J."/>
            <person name="David R.G."/>
            <person name="Delcher A.L."/>
            <person name="Delehaunty K."/>
            <person name="Do C.B."/>
            <person name="Ebling H."/>
            <person name="Edwards K."/>
            <person name="Eickbush T."/>
            <person name="Evans J.D."/>
            <person name="Filipski A."/>
            <person name="Findeiss S."/>
            <person name="Freyhult E."/>
            <person name="Fulton L."/>
            <person name="Fulton R."/>
            <person name="Garcia A.C."/>
            <person name="Gardiner A."/>
            <person name="Garfield D.A."/>
            <person name="Garvin B.E."/>
            <person name="Gibson G."/>
            <person name="Gilbert D."/>
            <person name="Gnerre S."/>
            <person name="Godfrey J."/>
            <person name="Good R."/>
            <person name="Gotea V."/>
            <person name="Gravely B."/>
            <person name="Greenberg A.J."/>
            <person name="Griffiths-Jones S."/>
            <person name="Gross S."/>
            <person name="Guigo R."/>
            <person name="Gustafson E.A."/>
            <person name="Haerty W."/>
            <person name="Hahn M.W."/>
            <person name="Halligan D.L."/>
            <person name="Halpern A.L."/>
            <person name="Halter G.M."/>
            <person name="Han M.V."/>
            <person name="Heger A."/>
            <person name="Hillier L."/>
            <person name="Hinrichs A.S."/>
            <person name="Holmes I."/>
            <person name="Hoskins R.A."/>
            <person name="Hubisz M.J."/>
            <person name="Hultmark D."/>
            <person name="Huntley M.A."/>
            <person name="Jaffe D.B."/>
            <person name="Jagadeeshan S."/>
            <person name="Jeck W.R."/>
            <person name="Johnson J."/>
            <person name="Jones C.D."/>
            <person name="Jordan W.C."/>
            <person name="Karpen G.H."/>
            <person name="Kataoka E."/>
            <person name="Keightley P.D."/>
            <person name="Kheradpour P."/>
            <person name="Kirkness E.F."/>
            <person name="Koerich L.B."/>
            <person name="Kristiansen K."/>
            <person name="Kudrna D."/>
            <person name="Kulathinal R.J."/>
            <person name="Kumar S."/>
            <person name="Kwok R."/>
            <person name="Lander E."/>
            <person name="Langley C.H."/>
            <person name="Lapoint R."/>
            <person name="Lazzaro B.P."/>
            <person name="Lee S.J."/>
            <person name="Levesque L."/>
            <person name="Li R."/>
            <person name="Lin C.F."/>
            <person name="Lin M.F."/>
            <person name="Lindblad-Toh K."/>
            <person name="Llopart A."/>
            <person name="Long M."/>
            <person name="Low L."/>
            <person name="Lozovsky E."/>
            <person name="Lu J."/>
            <person name="Luo M."/>
            <person name="Machado C.A."/>
            <person name="Makalowski W."/>
            <person name="Marzo M."/>
            <person name="Matsuda M."/>
            <person name="Matzkin L."/>
            <person name="McAllister B."/>
            <person name="McBride C.S."/>
            <person name="McKernan B."/>
            <person name="McKernan K."/>
            <person name="Mendez-Lago M."/>
            <person name="Minx P."/>
            <person name="Mollenhauer M.U."/>
            <person name="Montooth K."/>
            <person name="Mount S.M."/>
            <person name="Mu X."/>
            <person name="Myers E."/>
            <person name="Negre B."/>
            <person name="Newfeld S."/>
            <person name="Nielsen R."/>
            <person name="Noor M.A."/>
            <person name="O'Grady P."/>
            <person name="Pachter L."/>
            <person name="Papaceit M."/>
            <person name="Parisi M.J."/>
            <person name="Parisi M."/>
            <person name="Parts L."/>
            <person name="Pedersen J.S."/>
            <person name="Pesole G."/>
            <person name="Phillippy A.M."/>
            <person name="Ponting C.P."/>
            <person name="Pop M."/>
            <person name="Porcelli D."/>
            <person name="Powell J.R."/>
            <person name="Prohaska S."/>
            <person name="Pruitt K."/>
            <person name="Puig M."/>
            <person name="Quesneville H."/>
            <person name="Ram K.R."/>
            <person name="Rand D."/>
            <person name="Rasmussen M.D."/>
            <person name="Reed L.K."/>
            <person name="Reenan R."/>
            <person name="Reily A."/>
            <person name="Remington K.A."/>
            <person name="Rieger T.T."/>
            <person name="Ritchie M.G."/>
            <person name="Robin C."/>
            <person name="Rogers Y.H."/>
            <person name="Rohde C."/>
            <person name="Rozas J."/>
            <person name="Rubenfield M.J."/>
            <person name="Ruiz A."/>
            <person name="Russo S."/>
            <person name="Salzberg S.L."/>
            <person name="Sanchez-Gracia A."/>
            <person name="Saranga D.J."/>
            <person name="Sato H."/>
            <person name="Schaeffer S.W."/>
            <person name="Schatz M.C."/>
            <person name="Schlenke T."/>
            <person name="Schwartz R."/>
            <person name="Segarra C."/>
            <person name="Singh R.S."/>
            <person name="Sirot L."/>
            <person name="Sirota M."/>
            <person name="Sisneros N.B."/>
            <person name="Smith C.D."/>
            <person name="Smith T.F."/>
            <person name="Spieth J."/>
            <person name="Stage D.E."/>
            <person name="Stark A."/>
            <person name="Stephan W."/>
            <person name="Strausberg R.L."/>
            <person name="Strempel S."/>
            <person name="Sturgill D."/>
            <person name="Sutton G."/>
            <person name="Sutton G.G."/>
            <person name="Tao W."/>
            <person name="Teichmann S."/>
            <person name="Tobari Y.N."/>
            <person name="Tomimura Y."/>
            <person name="Tsolas J.M."/>
            <person name="Valente V.L."/>
            <person name="Venter E."/>
            <person name="Venter J.C."/>
            <person name="Vicario S."/>
            <person name="Vieira F.G."/>
            <person name="Vilella A.J."/>
            <person name="Villasante A."/>
            <person name="Walenz B."/>
            <person name="Wang J."/>
            <person name="Wasserman M."/>
            <person name="Watts T."/>
            <person name="Wilson D."/>
            <person name="Wilson R.K."/>
            <person name="Wing R.A."/>
            <person name="Wolfner M.F."/>
            <person name="Wong A."/>
            <person name="Wong G.K."/>
            <person name="Wu C.I."/>
            <person name="Wu G."/>
            <person name="Yamamoto D."/>
            <person name="Yang H.P."/>
            <person name="Yang S.P."/>
            <person name="Yorke J.A."/>
            <person name="Yoshida K."/>
            <person name="Zdobnov E."/>
            <person name="Zhang P."/>
            <person name="Zhang Y."/>
            <person name="Zimin A.V."/>
            <person name="Baldwin J."/>
            <person name="Abdouelleil A."/>
            <person name="Abdulkadir J."/>
            <person name="Abebe A."/>
            <person name="Abera B."/>
            <person name="Abreu J."/>
            <person name="Acer S.C."/>
            <person name="Aftuck L."/>
            <person name="Alexander A."/>
            <person name="An P."/>
            <person name="Anderson E."/>
            <person name="Anderson S."/>
            <person name="Arachi H."/>
            <person name="Azer M."/>
            <person name="Bachantsang P."/>
            <person name="Barry A."/>
            <person name="Bayul T."/>
            <person name="Berlin A."/>
            <person name="Bessette D."/>
            <person name="Bloom T."/>
            <person name="Blye J."/>
            <person name="Boguslavskiy L."/>
            <person name="Bonnet C."/>
            <person name="Boukhgalter B."/>
            <person name="Bourzgui I."/>
            <person name="Brown A."/>
            <person name="Cahill P."/>
            <person name="Channer S."/>
            <person name="Cheshatsang Y."/>
            <person name="Chuda L."/>
            <person name="Citroen M."/>
            <person name="Collymore A."/>
            <person name="Cooke P."/>
            <person name="Costello M."/>
            <person name="D'Aco K."/>
            <person name="Daza R."/>
            <person name="De Haan G."/>
            <person name="DeGray S."/>
            <person name="DeMaso C."/>
            <person name="Dhargay N."/>
            <person name="Dooley K."/>
            <person name="Dooley E."/>
            <person name="Doricent M."/>
            <person name="Dorje P."/>
            <person name="Dorjee K."/>
            <person name="Dupes A."/>
            <person name="Elong R."/>
            <person name="Falk J."/>
            <person name="Farina A."/>
            <person name="Faro S."/>
            <person name="Ferguson D."/>
            <person name="Fisher S."/>
            <person name="Foley C.D."/>
            <person name="Franke A."/>
            <person name="Friedrich D."/>
            <person name="Gadbois L."/>
            <person name="Gearin G."/>
            <person name="Gearin C.R."/>
            <person name="Giannoukos G."/>
            <person name="Goode T."/>
            <person name="Graham J."/>
            <person name="Grandbois E."/>
            <person name="Grewal S."/>
            <person name="Gyaltsen K."/>
            <person name="Hafez N."/>
            <person name="Hagos B."/>
            <person name="Hall J."/>
            <person name="Henson C."/>
            <person name="Hollinger A."/>
            <person name="Honan T."/>
            <person name="Huard M.D."/>
            <person name="Hughes L."/>
            <person name="Hurhula B."/>
            <person name="Husby M.E."/>
            <person name="Kamat A."/>
            <person name="Kanga B."/>
            <person name="Kashin S."/>
            <person name="Khazanovich D."/>
            <person name="Kisner P."/>
            <person name="Lance K."/>
            <person name="Lara M."/>
            <person name="Lee W."/>
            <person name="Lennon N."/>
            <person name="Letendre F."/>
            <person name="LeVine R."/>
            <person name="Lipovsky A."/>
            <person name="Liu X."/>
            <person name="Liu J."/>
            <person name="Liu S."/>
            <person name="Lokyitsang T."/>
            <person name="Lokyitsang Y."/>
            <person name="Lubonja R."/>
            <person name="Lui A."/>
            <person name="MacDonald P."/>
            <person name="Magnisalis V."/>
            <person name="Maru K."/>
            <person name="Matthews C."/>
            <person name="McCusker W."/>
            <person name="McDonough S."/>
            <person name="Mehta T."/>
            <person name="Meldrim J."/>
            <person name="Meneus L."/>
            <person name="Mihai O."/>
            <person name="Mihalev A."/>
            <person name="Mihova T."/>
            <person name="Mittelman R."/>
            <person name="Mlenga V."/>
            <person name="Montmayeur A."/>
            <person name="Mulrain L."/>
            <person name="Navidi A."/>
            <person name="Naylor J."/>
            <person name="Negash T."/>
            <person name="Nguyen T."/>
            <person name="Nguyen N."/>
            <person name="Nicol R."/>
            <person name="Norbu C."/>
            <person name="Norbu N."/>
            <person name="Novod N."/>
            <person name="O'Neill B."/>
            <person name="Osman S."/>
            <person name="Markiewicz E."/>
            <person name="Oyono O.L."/>
            <person name="Patti C."/>
            <person name="Phunkhang P."/>
            <person name="Pierre F."/>
            <person name="Priest M."/>
            <person name="Raghuraman S."/>
            <person name="Rege F."/>
            <person name="Reyes R."/>
            <person name="Rise C."/>
            <person name="Rogov P."/>
            <person name="Ross K."/>
            <person name="Ryan E."/>
            <person name="Settipalli S."/>
            <person name="Shea T."/>
            <person name="Sherpa N."/>
            <person name="Shi L."/>
            <person name="Shih D."/>
            <person name="Sparrow T."/>
            <person name="Spaulding J."/>
            <person name="Stalker J."/>
            <person name="Stange-Thomann N."/>
            <person name="Stavropoulos S."/>
            <person name="Stone C."/>
            <person name="Strader C."/>
            <person name="Tesfaye S."/>
            <person name="Thomson T."/>
            <person name="Thoulutsang Y."/>
            <person name="Thoulutsang D."/>
            <person name="Topham K."/>
            <person name="Topping I."/>
            <person name="Tsamla T."/>
            <person name="Vassiliev H."/>
            <person name="Vo A."/>
            <person name="Wangchuk T."/>
            <person name="Wangdi T."/>
            <person name="Weiand M."/>
            <person name="Wilkinson J."/>
            <person name="Wilson A."/>
            <person name="Yadav S."/>
            <person name="Young G."/>
            <person name="Yu Q."/>
            <person name="Zembek L."/>
            <person name="Zhong D."/>
            <person name="Zimmer A."/>
            <person name="Zwirko Z."/>
            <person name="Jaffe D.B."/>
            <person name="Alvarez P."/>
            <person name="Brockman W."/>
            <person name="Butler J."/>
            <person name="Chin C."/>
            <person name="Gnerre S."/>
            <person name="Grabherr M."/>
            <person name="Kleber M."/>
            <person name="Mauceli E."/>
            <person name="MacCallum I."/>
        </authorList>
    </citation>
    <scope>NUCLEOTIDE SEQUENCE [LARGE SCALE GENOMIC DNA]</scope>
    <source>
        <strain evidence="3">Tucson 14024-0371.13</strain>
    </source>
</reference>
<protein>
    <recommendedName>
        <fullName evidence="4">Transmembrane protein</fullName>
    </recommendedName>
</protein>
<dbReference type="KEGG" id="dan:26514041"/>
<dbReference type="Proteomes" id="UP000007801">
    <property type="component" value="Unassembled WGS sequence"/>
</dbReference>
<feature type="transmembrane region" description="Helical" evidence="1">
    <location>
        <begin position="58"/>
        <end position="76"/>
    </location>
</feature>
<proteinExistence type="predicted"/>
<keyword evidence="3" id="KW-1185">Reference proteome</keyword>
<evidence type="ECO:0008006" key="4">
    <source>
        <dbReference type="Google" id="ProtNLM"/>
    </source>
</evidence>
<keyword evidence="1" id="KW-1133">Transmembrane helix</keyword>
<dbReference type="InParanoid" id="A0A0P8XHP2"/>
<keyword evidence="1" id="KW-0472">Membrane</keyword>
<name>A0A0P8XHP2_DROAN</name>
<dbReference type="EMBL" id="CH902624">
    <property type="protein sequence ID" value="KPU74327.1"/>
    <property type="molecule type" value="Genomic_DNA"/>
</dbReference>
<accession>A0A0P8XHP2</accession>